<keyword evidence="11" id="KW-1185">Reference proteome</keyword>
<protein>
    <submittedName>
        <fullName evidence="10">Cysteine protease</fullName>
    </submittedName>
</protein>
<dbReference type="PROSITE" id="PS00640">
    <property type="entry name" value="THIOL_PROTEASE_ASN"/>
    <property type="match status" value="1"/>
</dbReference>
<dbReference type="InterPro" id="IPR013201">
    <property type="entry name" value="Prot_inhib_I29"/>
</dbReference>
<dbReference type="SMART" id="SM00848">
    <property type="entry name" value="Inhibitor_I29"/>
    <property type="match status" value="1"/>
</dbReference>
<dbReference type="OrthoDB" id="10253408at2759"/>
<name>A0A5A7PFZ4_STRAF</name>
<dbReference type="Proteomes" id="UP000325081">
    <property type="component" value="Unassembled WGS sequence"/>
</dbReference>
<sequence>MEVIIIYIFLLNILVSVHSSVELEQEFKKWMVEHGRVYKDDEERAVRFAAFKKKWLEIEAFNSGPDRGYKLGINQFSDGGLNPSSCFVMETRSNQNSRFRNVAPRNDIYIPDSWDWRSHGAVTPVKNQFNCGSCWAFAAVAALEGLNQIAWDNLVPLSEQQLIDCDNKPDSCKTGGRPDKAYQFVIDNEGIAAEDDYPYANRHNPTCNWADWSFEITDYATVKPNDEEALRQAVADRPVSAAVDASSPAFKDYHGGLYSGEDCGTNLSHAVTVVGYGVTDQGTKYWTLKNSWGTKWGEGGYMRLKRDVPQKEGLCGIAMDASYPIIDRD</sequence>
<dbReference type="CDD" id="cd02248">
    <property type="entry name" value="Peptidase_C1A"/>
    <property type="match status" value="1"/>
</dbReference>
<proteinExistence type="inferred from homology"/>
<feature type="domain" description="Cathepsin propeptide inhibitor" evidence="9">
    <location>
        <begin position="27"/>
        <end position="78"/>
    </location>
</feature>
<gene>
    <name evidence="10" type="ORF">STAS_07829</name>
</gene>
<dbReference type="InterPro" id="IPR000169">
    <property type="entry name" value="Pept_cys_AS"/>
</dbReference>
<evidence type="ECO:0000256" key="1">
    <source>
        <dbReference type="ARBA" id="ARBA00008455"/>
    </source>
</evidence>
<evidence type="ECO:0000259" key="9">
    <source>
        <dbReference type="SMART" id="SM00848"/>
    </source>
</evidence>
<dbReference type="Gene3D" id="3.90.70.10">
    <property type="entry name" value="Cysteine proteinases"/>
    <property type="match status" value="1"/>
</dbReference>
<dbReference type="InterPro" id="IPR025661">
    <property type="entry name" value="Pept_asp_AS"/>
</dbReference>
<comment type="similarity">
    <text evidence="1">Belongs to the peptidase C1 family.</text>
</comment>
<dbReference type="PROSITE" id="PS00639">
    <property type="entry name" value="THIOL_PROTEASE_HIS"/>
    <property type="match status" value="1"/>
</dbReference>
<keyword evidence="2 10" id="KW-0645">Protease</keyword>
<evidence type="ECO:0000256" key="6">
    <source>
        <dbReference type="ARBA" id="ARBA00023157"/>
    </source>
</evidence>
<keyword evidence="4" id="KW-0378">Hydrolase</keyword>
<keyword evidence="3 7" id="KW-0732">Signal</keyword>
<evidence type="ECO:0000256" key="2">
    <source>
        <dbReference type="ARBA" id="ARBA00022670"/>
    </source>
</evidence>
<dbReference type="GO" id="GO:0006508">
    <property type="term" value="P:proteolysis"/>
    <property type="evidence" value="ECO:0007669"/>
    <property type="project" value="UniProtKB-KW"/>
</dbReference>
<evidence type="ECO:0000256" key="5">
    <source>
        <dbReference type="ARBA" id="ARBA00022807"/>
    </source>
</evidence>
<evidence type="ECO:0000256" key="4">
    <source>
        <dbReference type="ARBA" id="ARBA00022801"/>
    </source>
</evidence>
<organism evidence="10 11">
    <name type="scientific">Striga asiatica</name>
    <name type="common">Asiatic witchweed</name>
    <name type="synonym">Buchnera asiatica</name>
    <dbReference type="NCBI Taxonomy" id="4170"/>
    <lineage>
        <taxon>Eukaryota</taxon>
        <taxon>Viridiplantae</taxon>
        <taxon>Streptophyta</taxon>
        <taxon>Embryophyta</taxon>
        <taxon>Tracheophyta</taxon>
        <taxon>Spermatophyta</taxon>
        <taxon>Magnoliopsida</taxon>
        <taxon>eudicotyledons</taxon>
        <taxon>Gunneridae</taxon>
        <taxon>Pentapetalae</taxon>
        <taxon>asterids</taxon>
        <taxon>lamiids</taxon>
        <taxon>Lamiales</taxon>
        <taxon>Orobanchaceae</taxon>
        <taxon>Buchnereae</taxon>
        <taxon>Striga</taxon>
    </lineage>
</organism>
<dbReference type="InterPro" id="IPR039417">
    <property type="entry name" value="Peptidase_C1A_papain-like"/>
</dbReference>
<accession>A0A5A7PFZ4</accession>
<reference evidence="11" key="1">
    <citation type="journal article" date="2019" name="Curr. Biol.">
        <title>Genome Sequence of Striga asiatica Provides Insight into the Evolution of Plant Parasitism.</title>
        <authorList>
            <person name="Yoshida S."/>
            <person name="Kim S."/>
            <person name="Wafula E.K."/>
            <person name="Tanskanen J."/>
            <person name="Kim Y.M."/>
            <person name="Honaas L."/>
            <person name="Yang Z."/>
            <person name="Spallek T."/>
            <person name="Conn C.E."/>
            <person name="Ichihashi Y."/>
            <person name="Cheong K."/>
            <person name="Cui S."/>
            <person name="Der J.P."/>
            <person name="Gundlach H."/>
            <person name="Jiao Y."/>
            <person name="Hori C."/>
            <person name="Ishida J.K."/>
            <person name="Kasahara H."/>
            <person name="Kiba T."/>
            <person name="Kim M.S."/>
            <person name="Koo N."/>
            <person name="Laohavisit A."/>
            <person name="Lee Y.H."/>
            <person name="Lumba S."/>
            <person name="McCourt P."/>
            <person name="Mortimer J.C."/>
            <person name="Mutuku J.M."/>
            <person name="Nomura T."/>
            <person name="Sasaki-Sekimoto Y."/>
            <person name="Seto Y."/>
            <person name="Wang Y."/>
            <person name="Wakatake T."/>
            <person name="Sakakibara H."/>
            <person name="Demura T."/>
            <person name="Yamaguchi S."/>
            <person name="Yoneyama K."/>
            <person name="Manabe R.I."/>
            <person name="Nelson D.C."/>
            <person name="Schulman A.H."/>
            <person name="Timko M.P."/>
            <person name="dePamphilis C.W."/>
            <person name="Choi D."/>
            <person name="Shirasu K."/>
        </authorList>
    </citation>
    <scope>NUCLEOTIDE SEQUENCE [LARGE SCALE GENOMIC DNA]</scope>
    <source>
        <strain evidence="11">cv. UVA1</strain>
    </source>
</reference>
<dbReference type="InterPro" id="IPR025660">
    <property type="entry name" value="Pept_his_AS"/>
</dbReference>
<dbReference type="Pfam" id="PF08246">
    <property type="entry name" value="Inhibitor_I29"/>
    <property type="match status" value="1"/>
</dbReference>
<dbReference type="FunFam" id="3.90.70.10:FF:000067">
    <property type="entry name" value="Senescence-specific cysteine protease"/>
    <property type="match status" value="1"/>
</dbReference>
<keyword evidence="6" id="KW-1015">Disulfide bond</keyword>
<dbReference type="SUPFAM" id="SSF54001">
    <property type="entry name" value="Cysteine proteinases"/>
    <property type="match status" value="1"/>
</dbReference>
<dbReference type="AlphaFoldDB" id="A0A5A7PFZ4"/>
<dbReference type="Pfam" id="PF00112">
    <property type="entry name" value="Peptidase_C1"/>
    <property type="match status" value="1"/>
</dbReference>
<evidence type="ECO:0000256" key="3">
    <source>
        <dbReference type="ARBA" id="ARBA00022729"/>
    </source>
</evidence>
<dbReference type="PROSITE" id="PS00139">
    <property type="entry name" value="THIOL_PROTEASE_CYS"/>
    <property type="match status" value="1"/>
</dbReference>
<dbReference type="PANTHER" id="PTHR12411">
    <property type="entry name" value="CYSTEINE PROTEASE FAMILY C1-RELATED"/>
    <property type="match status" value="1"/>
</dbReference>
<evidence type="ECO:0000313" key="11">
    <source>
        <dbReference type="Proteomes" id="UP000325081"/>
    </source>
</evidence>
<feature type="domain" description="Peptidase C1A papain C-terminal" evidence="8">
    <location>
        <begin position="110"/>
        <end position="325"/>
    </location>
</feature>
<dbReference type="PRINTS" id="PR00705">
    <property type="entry name" value="PAPAIN"/>
</dbReference>
<dbReference type="EMBL" id="BKCP01004516">
    <property type="protein sequence ID" value="GER31793.1"/>
    <property type="molecule type" value="Genomic_DNA"/>
</dbReference>
<feature type="signal peptide" evidence="7">
    <location>
        <begin position="1"/>
        <end position="19"/>
    </location>
</feature>
<dbReference type="SMART" id="SM00645">
    <property type="entry name" value="Pept_C1"/>
    <property type="match status" value="1"/>
</dbReference>
<feature type="chain" id="PRO_5022718617" evidence="7">
    <location>
        <begin position="20"/>
        <end position="329"/>
    </location>
</feature>
<evidence type="ECO:0000313" key="10">
    <source>
        <dbReference type="EMBL" id="GER31793.1"/>
    </source>
</evidence>
<keyword evidence="5" id="KW-0788">Thiol protease</keyword>
<dbReference type="InterPro" id="IPR013128">
    <property type="entry name" value="Peptidase_C1A"/>
</dbReference>
<evidence type="ECO:0000259" key="8">
    <source>
        <dbReference type="SMART" id="SM00645"/>
    </source>
</evidence>
<comment type="caution">
    <text evidence="10">The sequence shown here is derived from an EMBL/GenBank/DDBJ whole genome shotgun (WGS) entry which is preliminary data.</text>
</comment>
<dbReference type="InterPro" id="IPR038765">
    <property type="entry name" value="Papain-like_cys_pep_sf"/>
</dbReference>
<dbReference type="GO" id="GO:0008234">
    <property type="term" value="F:cysteine-type peptidase activity"/>
    <property type="evidence" value="ECO:0007669"/>
    <property type="project" value="UniProtKB-KW"/>
</dbReference>
<dbReference type="InterPro" id="IPR000668">
    <property type="entry name" value="Peptidase_C1A_C"/>
</dbReference>
<evidence type="ECO:0000256" key="7">
    <source>
        <dbReference type="SAM" id="SignalP"/>
    </source>
</evidence>